<gene>
    <name evidence="1" type="ORF">MERR_LOCUS47600</name>
</gene>
<evidence type="ECO:0000313" key="2">
    <source>
        <dbReference type="Proteomes" id="UP000467841"/>
    </source>
</evidence>
<organism evidence="1 2">
    <name type="scientific">Microthlaspi erraticum</name>
    <dbReference type="NCBI Taxonomy" id="1685480"/>
    <lineage>
        <taxon>Eukaryota</taxon>
        <taxon>Viridiplantae</taxon>
        <taxon>Streptophyta</taxon>
        <taxon>Embryophyta</taxon>
        <taxon>Tracheophyta</taxon>
        <taxon>Spermatophyta</taxon>
        <taxon>Magnoliopsida</taxon>
        <taxon>eudicotyledons</taxon>
        <taxon>Gunneridae</taxon>
        <taxon>Pentapetalae</taxon>
        <taxon>rosids</taxon>
        <taxon>malvids</taxon>
        <taxon>Brassicales</taxon>
        <taxon>Brassicaceae</taxon>
        <taxon>Coluteocarpeae</taxon>
        <taxon>Microthlaspi</taxon>
    </lineage>
</organism>
<name>A0A6D2LK46_9BRAS</name>
<accession>A0A6D2LK46</accession>
<proteinExistence type="predicted"/>
<protein>
    <submittedName>
        <fullName evidence="1">Uncharacterized protein</fullName>
    </submittedName>
</protein>
<keyword evidence="2" id="KW-1185">Reference proteome</keyword>
<dbReference type="AlphaFoldDB" id="A0A6D2LK46"/>
<dbReference type="Proteomes" id="UP000467841">
    <property type="component" value="Unassembled WGS sequence"/>
</dbReference>
<dbReference type="EMBL" id="CACVBM020001829">
    <property type="protein sequence ID" value="CAA7060364.1"/>
    <property type="molecule type" value="Genomic_DNA"/>
</dbReference>
<reference evidence="1" key="1">
    <citation type="submission" date="2020-01" db="EMBL/GenBank/DDBJ databases">
        <authorList>
            <person name="Mishra B."/>
        </authorList>
    </citation>
    <scope>NUCLEOTIDE SEQUENCE [LARGE SCALE GENOMIC DNA]</scope>
</reference>
<sequence>MKYVTSFSEEHVTSLKQQRIKKESTPENRETRILYSLWPPISSAISFRLYLRHFSVASSVFVSDPILSLFPGIGFL</sequence>
<comment type="caution">
    <text evidence="1">The sequence shown here is derived from an EMBL/GenBank/DDBJ whole genome shotgun (WGS) entry which is preliminary data.</text>
</comment>
<evidence type="ECO:0000313" key="1">
    <source>
        <dbReference type="EMBL" id="CAA7060364.1"/>
    </source>
</evidence>